<name>A0A2P2M9Y1_RHIMU</name>
<dbReference type="EMBL" id="GGEC01046561">
    <property type="protein sequence ID" value="MBX27045.1"/>
    <property type="molecule type" value="Transcribed_RNA"/>
</dbReference>
<reference evidence="1" key="1">
    <citation type="submission" date="2018-02" db="EMBL/GenBank/DDBJ databases">
        <title>Rhizophora mucronata_Transcriptome.</title>
        <authorList>
            <person name="Meera S.P."/>
            <person name="Sreeshan A."/>
            <person name="Augustine A."/>
        </authorList>
    </citation>
    <scope>NUCLEOTIDE SEQUENCE</scope>
    <source>
        <tissue evidence="1">Leaf</tissue>
    </source>
</reference>
<sequence>MVKFYTDKHRNLSPVKQNSALVYEIIHDIISKMLPKCIFIIHFN</sequence>
<proteinExistence type="predicted"/>
<organism evidence="1">
    <name type="scientific">Rhizophora mucronata</name>
    <name type="common">Asiatic mangrove</name>
    <dbReference type="NCBI Taxonomy" id="61149"/>
    <lineage>
        <taxon>Eukaryota</taxon>
        <taxon>Viridiplantae</taxon>
        <taxon>Streptophyta</taxon>
        <taxon>Embryophyta</taxon>
        <taxon>Tracheophyta</taxon>
        <taxon>Spermatophyta</taxon>
        <taxon>Magnoliopsida</taxon>
        <taxon>eudicotyledons</taxon>
        <taxon>Gunneridae</taxon>
        <taxon>Pentapetalae</taxon>
        <taxon>rosids</taxon>
        <taxon>fabids</taxon>
        <taxon>Malpighiales</taxon>
        <taxon>Rhizophoraceae</taxon>
        <taxon>Rhizophora</taxon>
    </lineage>
</organism>
<evidence type="ECO:0000313" key="1">
    <source>
        <dbReference type="EMBL" id="MBX27045.1"/>
    </source>
</evidence>
<dbReference type="AlphaFoldDB" id="A0A2P2M9Y1"/>
<accession>A0A2P2M9Y1</accession>
<protein>
    <submittedName>
        <fullName evidence="1">Uncharacterized protein</fullName>
    </submittedName>
</protein>